<dbReference type="Proteomes" id="UP001358417">
    <property type="component" value="Unassembled WGS sequence"/>
</dbReference>
<keyword evidence="4" id="KW-1185">Reference proteome</keyword>
<evidence type="ECO:0000256" key="1">
    <source>
        <dbReference type="ARBA" id="ARBA00022737"/>
    </source>
</evidence>
<accession>A0AAV9MZB6</accession>
<dbReference type="SUPFAM" id="SSF48403">
    <property type="entry name" value="Ankyrin repeat"/>
    <property type="match status" value="1"/>
</dbReference>
<proteinExistence type="predicted"/>
<dbReference type="PANTHER" id="PTHR46082:SF11">
    <property type="entry name" value="AAA+ ATPASE DOMAIN-CONTAINING PROTEIN-RELATED"/>
    <property type="match status" value="1"/>
</dbReference>
<dbReference type="InterPro" id="IPR036770">
    <property type="entry name" value="Ankyrin_rpt-contain_sf"/>
</dbReference>
<dbReference type="GO" id="GO:0009116">
    <property type="term" value="P:nucleoside metabolic process"/>
    <property type="evidence" value="ECO:0007669"/>
    <property type="project" value="InterPro"/>
</dbReference>
<dbReference type="Gene3D" id="3.40.50.1580">
    <property type="entry name" value="Nucleoside phosphorylase domain"/>
    <property type="match status" value="1"/>
</dbReference>
<dbReference type="GO" id="GO:0003824">
    <property type="term" value="F:catalytic activity"/>
    <property type="evidence" value="ECO:0007669"/>
    <property type="project" value="InterPro"/>
</dbReference>
<dbReference type="Gene3D" id="1.25.40.20">
    <property type="entry name" value="Ankyrin repeat-containing domain"/>
    <property type="match status" value="1"/>
</dbReference>
<evidence type="ECO:0000313" key="4">
    <source>
        <dbReference type="Proteomes" id="UP001358417"/>
    </source>
</evidence>
<dbReference type="GeneID" id="89976841"/>
<dbReference type="InterPro" id="IPR055530">
    <property type="entry name" value="DUF7104"/>
</dbReference>
<comment type="caution">
    <text evidence="3">The sequence shown here is derived from an EMBL/GenBank/DDBJ whole genome shotgun (WGS) entry which is preliminary data.</text>
</comment>
<sequence>MATSVQYKPEDYTIGWICALAIEFAASAEMLDEEHPTLTLGLEDENSYIYGKIGDHNVVIGCLPAGRIGLVSAATVAMRMKASFKSIRLGLMVGVGGGVPSDDADIRLGDVVVSKPYGQHGGVVQYDMGKRGLEDHFLRTGALNAPPQALLTATTHLEAAGLRDKLKVQQHLAKIARNARFVYPQKLEDKLYEPQSKHVDGKKTCKDCNADELVERDERDSNHVVIHYGTIASGNAVLKDGLTRDRLHQELGGVLCFEMEAAGLINSFPCSIIRGICDYSDSHKNKGWQPYAAATAAAVAKELLTYIPAATVATSPTVDEVMVDMKDLVIQVSENVEIAKRVEMQVSCEWYSYLQKHEINFAIAAEDEKILQWLSQFDFSNAQNVARTSKALGTGQWFLEHRDYIDWRDSYQGLLWLHGVGASTIIRDLELFCLGSSTKKVAYWYFQFSDLATQDVRTMVRSLIRQLSTLPLHPVVRKLSEHHKDRGSQPSMEELNTTLDAVVRAFEGEIYIAIDALDECPETEIQSERAKSLNWMASLTAAHAKNLHLLATGRWEPDIRNKLRDVASRAIDIAPLLNEDINQYVTAAIKEQGLSRWGQDTTSRIAEKLLSVNEPRFRWADLQIKRLKRCPSEDSIWAALESIPKSLEATYQETLEKIDDDNRDHLRKILMWLTYAYTPLSLAQVAAIVGYPFTDDVLRICTSLLVTIIDDESGENHEHAGDKVDNEKDYIIKLAHFSVKEFLVFRQLEYEGLLWFRFSAASAHSSIARGSISYLVDPKNYLKSKRHVDTKPLAKYAARFWPEHYKEARSPGDNTELQQSIELLFSPKYSRSFSSSLLAFDPEDEFHYSREHEHRHPQPLYYAAFFGMQTTAEQLFRTDAQLHDREGVFGNALGAAAAAGHIEIVRWLIKHYNFSSNILNMSEVVKHISKNVGEILGALFDAGGPSVLSGDVLMAAGKDANSTEKCSLLLDRLDPSVLQTFIRSVADSWTYEAMQQLLDRFGSKVEIEEDILVKAAVNWTDYGIQNTRQNSVLEMLLDRSISKIEHPDKLVQAALASSKPGLARRLADRFGEALQITDGILKAAAPHPRDLKFFLDQLDPTTTITEEVWEGAAKDRESMKHLLARFGSEIEVTEEMLKQAARSGGESIKFLISRCGLELITEDVVKAAAHSYHAQPMEVLLELCGTDIVTEDVVKAAAQCYDDENLTLLLDRLGPDILTQEILAAAASSGANFELVLKEARFDTVNSRVLKKILIYPKSLEMLLNRWGPHIIGKEELQQIVARPWTATTLRDVQEGDEKVTFSEEVLKEAEDLPWDGRMMRVVLDTALAAEESLEDTTPMNEDYFEEESGESGIRQLLPYLDPTFITEEVLRTARWSHRTTWLLLSFLGVTDSVSREVQTLIDQAKPQHDGEALEIIHSSLTSECKMKAEVILAVIKEQRSWKEEGKAIVAEFNEKLARRAKAVAASRA</sequence>
<keyword evidence="1" id="KW-0677">Repeat</keyword>
<dbReference type="Pfam" id="PF24883">
    <property type="entry name" value="NPHP3_N"/>
    <property type="match status" value="1"/>
</dbReference>
<organism evidence="3 4">
    <name type="scientific">Exophiala bonariae</name>
    <dbReference type="NCBI Taxonomy" id="1690606"/>
    <lineage>
        <taxon>Eukaryota</taxon>
        <taxon>Fungi</taxon>
        <taxon>Dikarya</taxon>
        <taxon>Ascomycota</taxon>
        <taxon>Pezizomycotina</taxon>
        <taxon>Eurotiomycetes</taxon>
        <taxon>Chaetothyriomycetidae</taxon>
        <taxon>Chaetothyriales</taxon>
        <taxon>Herpotrichiellaceae</taxon>
        <taxon>Exophiala</taxon>
    </lineage>
</organism>
<dbReference type="InterPro" id="IPR053137">
    <property type="entry name" value="NLR-like"/>
</dbReference>
<dbReference type="EMBL" id="JAVRRD010000033">
    <property type="protein sequence ID" value="KAK5045892.1"/>
    <property type="molecule type" value="Genomic_DNA"/>
</dbReference>
<dbReference type="Pfam" id="PF23397">
    <property type="entry name" value="DUF7104"/>
    <property type="match status" value="5"/>
</dbReference>
<dbReference type="InterPro" id="IPR035994">
    <property type="entry name" value="Nucleoside_phosphorylase_sf"/>
</dbReference>
<dbReference type="SUPFAM" id="SSF53167">
    <property type="entry name" value="Purine and uridine phosphorylases"/>
    <property type="match status" value="1"/>
</dbReference>
<evidence type="ECO:0000259" key="2">
    <source>
        <dbReference type="Pfam" id="PF24883"/>
    </source>
</evidence>
<reference evidence="3 4" key="1">
    <citation type="submission" date="2023-08" db="EMBL/GenBank/DDBJ databases">
        <title>Black Yeasts Isolated from many extreme environments.</title>
        <authorList>
            <person name="Coleine C."/>
            <person name="Stajich J.E."/>
            <person name="Selbmann L."/>
        </authorList>
    </citation>
    <scope>NUCLEOTIDE SEQUENCE [LARGE SCALE GENOMIC DNA]</scope>
    <source>
        <strain evidence="3 4">CCFEE 5792</strain>
    </source>
</reference>
<feature type="domain" description="Nephrocystin 3-like N-terminal" evidence="2">
    <location>
        <begin position="393"/>
        <end position="554"/>
    </location>
</feature>
<dbReference type="InterPro" id="IPR056884">
    <property type="entry name" value="NPHP3-like_N"/>
</dbReference>
<evidence type="ECO:0000313" key="3">
    <source>
        <dbReference type="EMBL" id="KAK5045892.1"/>
    </source>
</evidence>
<name>A0AAV9MZB6_9EURO</name>
<dbReference type="PANTHER" id="PTHR46082">
    <property type="entry name" value="ATP/GTP-BINDING PROTEIN-RELATED"/>
    <property type="match status" value="1"/>
</dbReference>
<protein>
    <recommendedName>
        <fullName evidence="2">Nephrocystin 3-like N-terminal domain-containing protein</fullName>
    </recommendedName>
</protein>
<dbReference type="RefSeq" id="XP_064701497.1">
    <property type="nucleotide sequence ID" value="XM_064852223.1"/>
</dbReference>
<gene>
    <name evidence="3" type="ORF">LTR84_008678</name>
</gene>